<name>A0A511CWG0_9PSEU</name>
<dbReference type="InterPro" id="IPR028098">
    <property type="entry name" value="Glyco_trans_4-like_N"/>
</dbReference>
<dbReference type="AlphaFoldDB" id="A0A511CWG0"/>
<feature type="domain" description="Glycosyl transferase family 1" evidence="3">
    <location>
        <begin position="206"/>
        <end position="359"/>
    </location>
</feature>
<evidence type="ECO:0000259" key="3">
    <source>
        <dbReference type="Pfam" id="PF00534"/>
    </source>
</evidence>
<dbReference type="GO" id="GO:0016757">
    <property type="term" value="F:glycosyltransferase activity"/>
    <property type="evidence" value="ECO:0007669"/>
    <property type="project" value="UniProtKB-KW"/>
</dbReference>
<dbReference type="PANTHER" id="PTHR12526">
    <property type="entry name" value="GLYCOSYLTRANSFERASE"/>
    <property type="match status" value="1"/>
</dbReference>
<dbReference type="SUPFAM" id="SSF53756">
    <property type="entry name" value="UDP-Glycosyltransferase/glycogen phosphorylase"/>
    <property type="match status" value="1"/>
</dbReference>
<evidence type="ECO:0000256" key="1">
    <source>
        <dbReference type="ARBA" id="ARBA00022676"/>
    </source>
</evidence>
<evidence type="ECO:0000313" key="6">
    <source>
        <dbReference type="Proteomes" id="UP000321328"/>
    </source>
</evidence>
<dbReference type="STRING" id="1123024.GCA_000423625_02324"/>
<keyword evidence="2" id="KW-0808">Transferase</keyword>
<dbReference type="PANTHER" id="PTHR12526:SF635">
    <property type="entry name" value="GLYCOSYL TRANSFERASE GROUP 1"/>
    <property type="match status" value="1"/>
</dbReference>
<dbReference type="Gene3D" id="3.40.50.2000">
    <property type="entry name" value="Glycogen Phosphorylase B"/>
    <property type="match status" value="2"/>
</dbReference>
<sequence length="404" mass="43561">MRICHVINIGFEAGGAEKVVRLVAEGLRARGHRVNIIATEHRLDGHEAFADIIVPEVRGNPVARVSGFFWHHEAYRRVKAAVRQIRPDVVHLHTIGLFSPSVLSATAGVPRVLTVHGPEDWTLELLSWNLRSRSTGSGRLSAMDRARYAYLRFLQRPAYLPRLRRLDRVLVPSAYFAESIRRDVGGVPTHVVPNGIELPASSPVPDSGRVLYVGRLESVKGPAVLVEAFARVLRARPGARLTLIGRGPQQQALEGLVARLGLADNVRVAGYVPDDELLAAYHASMAVVIPSVGPENFPTVALEALGVGRPLIATRVGGLPELIGHSDNGFLVPPGDATALAEAMGRVLADPDLASGMGRRSVELARDYSTELFLDRLEAHYREVVSAHSPVDRIAAAVGPAAGP</sequence>
<dbReference type="OrthoDB" id="193659at2"/>
<comment type="caution">
    <text evidence="5">The sequence shown here is derived from an EMBL/GenBank/DDBJ whole genome shotgun (WGS) entry which is preliminary data.</text>
</comment>
<evidence type="ECO:0008006" key="7">
    <source>
        <dbReference type="Google" id="ProtNLM"/>
    </source>
</evidence>
<protein>
    <recommendedName>
        <fullName evidence="7">Glycosyl transferase</fullName>
    </recommendedName>
</protein>
<evidence type="ECO:0000256" key="2">
    <source>
        <dbReference type="ARBA" id="ARBA00022679"/>
    </source>
</evidence>
<dbReference type="Proteomes" id="UP000321328">
    <property type="component" value="Unassembled WGS sequence"/>
</dbReference>
<dbReference type="RefSeq" id="WP_037056865.1">
    <property type="nucleotide sequence ID" value="NZ_AUII01000008.1"/>
</dbReference>
<evidence type="ECO:0000259" key="4">
    <source>
        <dbReference type="Pfam" id="PF13439"/>
    </source>
</evidence>
<dbReference type="Pfam" id="PF00534">
    <property type="entry name" value="Glycos_transf_1"/>
    <property type="match status" value="1"/>
</dbReference>
<accession>A0A511CWG0</accession>
<organism evidence="5 6">
    <name type="scientific">Pseudonocardia asaccharolytica DSM 44247 = NBRC 16224</name>
    <dbReference type="NCBI Taxonomy" id="1123024"/>
    <lineage>
        <taxon>Bacteria</taxon>
        <taxon>Bacillati</taxon>
        <taxon>Actinomycetota</taxon>
        <taxon>Actinomycetes</taxon>
        <taxon>Pseudonocardiales</taxon>
        <taxon>Pseudonocardiaceae</taxon>
        <taxon>Pseudonocardia</taxon>
    </lineage>
</organism>
<dbReference type="EMBL" id="BJVI01000004">
    <property type="protein sequence ID" value="GEL16909.1"/>
    <property type="molecule type" value="Genomic_DNA"/>
</dbReference>
<evidence type="ECO:0000313" key="5">
    <source>
        <dbReference type="EMBL" id="GEL16909.1"/>
    </source>
</evidence>
<dbReference type="CDD" id="cd03801">
    <property type="entry name" value="GT4_PimA-like"/>
    <property type="match status" value="1"/>
</dbReference>
<gene>
    <name evidence="5" type="ORF">PA7_07460</name>
</gene>
<dbReference type="InterPro" id="IPR001296">
    <property type="entry name" value="Glyco_trans_1"/>
</dbReference>
<dbReference type="Pfam" id="PF13439">
    <property type="entry name" value="Glyco_transf_4"/>
    <property type="match status" value="1"/>
</dbReference>
<reference evidence="5 6" key="1">
    <citation type="submission" date="2019-07" db="EMBL/GenBank/DDBJ databases">
        <title>Whole genome shotgun sequence of Pseudonocardia asaccharolytica NBRC 16224.</title>
        <authorList>
            <person name="Hosoyama A."/>
            <person name="Uohara A."/>
            <person name="Ohji S."/>
            <person name="Ichikawa N."/>
        </authorList>
    </citation>
    <scope>NUCLEOTIDE SEQUENCE [LARGE SCALE GENOMIC DNA]</scope>
    <source>
        <strain evidence="5 6">NBRC 16224</strain>
    </source>
</reference>
<keyword evidence="1" id="KW-0328">Glycosyltransferase</keyword>
<keyword evidence="6" id="KW-1185">Reference proteome</keyword>
<feature type="domain" description="Glycosyltransferase subfamily 4-like N-terminal" evidence="4">
    <location>
        <begin position="14"/>
        <end position="198"/>
    </location>
</feature>
<proteinExistence type="predicted"/>